<feature type="region of interest" description="Disordered" evidence="1">
    <location>
        <begin position="316"/>
        <end position="357"/>
    </location>
</feature>
<dbReference type="Proteomes" id="UP000828390">
    <property type="component" value="Unassembled WGS sequence"/>
</dbReference>
<name>A0A9D4E4T5_DREPO</name>
<sequence length="357" mass="39467">MMFQRKLMKNGVILNPKVMDVKPVLSSPDTDILHGHVQHGHIYIPSSRGLPSIVSTSVPSVDSQPSNPGQDANIFLLSLSPQSSQPKYYQQQQPQLVTTVTTPQYVFDEILDVGDQIREEHKLQRSQFGSQAVLLDFECEQSMPSVPHSALDPVVTLAFENEANAVSTCQVQVLSMSVNPSLYIASSFVTAARSKSIDARDYGDKSCKKDVPTNQSIGLARDITDRMDKKIAILPVNDRIDPQMPMHLISCDLKSNIWQDVSESHNNEMPLAMSSTIIVEMSEVDATSEVVNSNLVEESVEYFSDDYEEIFIERDKRKSKSYHSSLPAPKRVCGEASSGVVGNPRGTSSESEESEDT</sequence>
<proteinExistence type="predicted"/>
<keyword evidence="3" id="KW-1185">Reference proteome</keyword>
<dbReference type="AlphaFoldDB" id="A0A9D4E4T5"/>
<gene>
    <name evidence="2" type="ORF">DPMN_174493</name>
</gene>
<evidence type="ECO:0000313" key="3">
    <source>
        <dbReference type="Proteomes" id="UP000828390"/>
    </source>
</evidence>
<comment type="caution">
    <text evidence="2">The sequence shown here is derived from an EMBL/GenBank/DDBJ whole genome shotgun (WGS) entry which is preliminary data.</text>
</comment>
<evidence type="ECO:0000256" key="1">
    <source>
        <dbReference type="SAM" id="MobiDB-lite"/>
    </source>
</evidence>
<reference evidence="2" key="1">
    <citation type="journal article" date="2019" name="bioRxiv">
        <title>The Genome of the Zebra Mussel, Dreissena polymorpha: A Resource for Invasive Species Research.</title>
        <authorList>
            <person name="McCartney M.A."/>
            <person name="Auch B."/>
            <person name="Kono T."/>
            <person name="Mallez S."/>
            <person name="Zhang Y."/>
            <person name="Obille A."/>
            <person name="Becker A."/>
            <person name="Abrahante J.E."/>
            <person name="Garbe J."/>
            <person name="Badalamenti J.P."/>
            <person name="Herman A."/>
            <person name="Mangelson H."/>
            <person name="Liachko I."/>
            <person name="Sullivan S."/>
            <person name="Sone E.D."/>
            <person name="Koren S."/>
            <person name="Silverstein K.A.T."/>
            <person name="Beckman K.B."/>
            <person name="Gohl D.M."/>
        </authorList>
    </citation>
    <scope>NUCLEOTIDE SEQUENCE</scope>
    <source>
        <strain evidence="2">Duluth1</strain>
        <tissue evidence="2">Whole animal</tissue>
    </source>
</reference>
<protein>
    <submittedName>
        <fullName evidence="2">Uncharacterized protein</fullName>
    </submittedName>
</protein>
<reference evidence="2" key="2">
    <citation type="submission" date="2020-11" db="EMBL/GenBank/DDBJ databases">
        <authorList>
            <person name="McCartney M.A."/>
            <person name="Auch B."/>
            <person name="Kono T."/>
            <person name="Mallez S."/>
            <person name="Becker A."/>
            <person name="Gohl D.M."/>
            <person name="Silverstein K.A.T."/>
            <person name="Koren S."/>
            <person name="Bechman K.B."/>
            <person name="Herman A."/>
            <person name="Abrahante J.E."/>
            <person name="Garbe J."/>
        </authorList>
    </citation>
    <scope>NUCLEOTIDE SEQUENCE</scope>
    <source>
        <strain evidence="2">Duluth1</strain>
        <tissue evidence="2">Whole animal</tissue>
    </source>
</reference>
<accession>A0A9D4E4T5</accession>
<evidence type="ECO:0000313" key="2">
    <source>
        <dbReference type="EMBL" id="KAH3773138.1"/>
    </source>
</evidence>
<organism evidence="2 3">
    <name type="scientific">Dreissena polymorpha</name>
    <name type="common">Zebra mussel</name>
    <name type="synonym">Mytilus polymorpha</name>
    <dbReference type="NCBI Taxonomy" id="45954"/>
    <lineage>
        <taxon>Eukaryota</taxon>
        <taxon>Metazoa</taxon>
        <taxon>Spiralia</taxon>
        <taxon>Lophotrochozoa</taxon>
        <taxon>Mollusca</taxon>
        <taxon>Bivalvia</taxon>
        <taxon>Autobranchia</taxon>
        <taxon>Heteroconchia</taxon>
        <taxon>Euheterodonta</taxon>
        <taxon>Imparidentia</taxon>
        <taxon>Neoheterodontei</taxon>
        <taxon>Myida</taxon>
        <taxon>Dreissenoidea</taxon>
        <taxon>Dreissenidae</taxon>
        <taxon>Dreissena</taxon>
    </lineage>
</organism>
<dbReference type="EMBL" id="JAIWYP010000009">
    <property type="protein sequence ID" value="KAH3773138.1"/>
    <property type="molecule type" value="Genomic_DNA"/>
</dbReference>